<dbReference type="KEGG" id="pco:PHACADRAFT_146816"/>
<evidence type="ECO:0000256" key="8">
    <source>
        <dbReference type="SAM" id="MobiDB-lite"/>
    </source>
</evidence>
<dbReference type="AlphaFoldDB" id="K5W666"/>
<gene>
    <name evidence="9" type="ORF">PHACADRAFT_146816</name>
</gene>
<dbReference type="PANTHER" id="PTHR46206">
    <property type="entry name" value="CYTOCHROME P450"/>
    <property type="match status" value="1"/>
</dbReference>
<evidence type="ECO:0008006" key="11">
    <source>
        <dbReference type="Google" id="ProtNLM"/>
    </source>
</evidence>
<proteinExistence type="inferred from homology"/>
<evidence type="ECO:0000256" key="6">
    <source>
        <dbReference type="PIRSR" id="PIRSR602403-1"/>
    </source>
</evidence>
<dbReference type="Pfam" id="PF00067">
    <property type="entry name" value="p450"/>
    <property type="match status" value="1"/>
</dbReference>
<evidence type="ECO:0000256" key="7">
    <source>
        <dbReference type="RuleBase" id="RU000461"/>
    </source>
</evidence>
<dbReference type="InterPro" id="IPR036396">
    <property type="entry name" value="Cyt_P450_sf"/>
</dbReference>
<dbReference type="InParanoid" id="K5W666"/>
<evidence type="ECO:0000313" key="9">
    <source>
        <dbReference type="EMBL" id="EKM54655.1"/>
    </source>
</evidence>
<dbReference type="EMBL" id="JH930473">
    <property type="protein sequence ID" value="EKM54655.1"/>
    <property type="molecule type" value="Genomic_DNA"/>
</dbReference>
<dbReference type="InterPro" id="IPR017972">
    <property type="entry name" value="Cyt_P450_CS"/>
</dbReference>
<evidence type="ECO:0000256" key="3">
    <source>
        <dbReference type="ARBA" id="ARBA00022723"/>
    </source>
</evidence>
<dbReference type="InterPro" id="IPR002403">
    <property type="entry name" value="Cyt_P450_E_grp-IV"/>
</dbReference>
<keyword evidence="7" id="KW-0503">Monooxygenase</keyword>
<comment type="similarity">
    <text evidence="2 7">Belongs to the cytochrome P450 family.</text>
</comment>
<dbReference type="GO" id="GO:0020037">
    <property type="term" value="F:heme binding"/>
    <property type="evidence" value="ECO:0007669"/>
    <property type="project" value="InterPro"/>
</dbReference>
<feature type="region of interest" description="Disordered" evidence="8">
    <location>
        <begin position="1"/>
        <end position="20"/>
    </location>
</feature>
<keyword evidence="4 7" id="KW-0560">Oxidoreductase</keyword>
<dbReference type="GO" id="GO:0016705">
    <property type="term" value="F:oxidoreductase activity, acting on paired donors, with incorporation or reduction of molecular oxygen"/>
    <property type="evidence" value="ECO:0007669"/>
    <property type="project" value="InterPro"/>
</dbReference>
<keyword evidence="5 6" id="KW-0408">Iron</keyword>
<dbReference type="GO" id="GO:0004497">
    <property type="term" value="F:monooxygenase activity"/>
    <property type="evidence" value="ECO:0007669"/>
    <property type="project" value="UniProtKB-KW"/>
</dbReference>
<dbReference type="GO" id="GO:0005506">
    <property type="term" value="F:iron ion binding"/>
    <property type="evidence" value="ECO:0007669"/>
    <property type="project" value="InterPro"/>
</dbReference>
<reference evidence="9 10" key="1">
    <citation type="journal article" date="2012" name="BMC Genomics">
        <title>Comparative genomics of the white-rot fungi, Phanerochaete carnosa and P. chrysosporium, to elucidate the genetic basis of the distinct wood types they colonize.</title>
        <authorList>
            <person name="Suzuki H."/>
            <person name="MacDonald J."/>
            <person name="Syed K."/>
            <person name="Salamov A."/>
            <person name="Hori C."/>
            <person name="Aerts A."/>
            <person name="Henrissat B."/>
            <person name="Wiebenga A."/>
            <person name="vanKuyk P.A."/>
            <person name="Barry K."/>
            <person name="Lindquist E."/>
            <person name="LaButti K."/>
            <person name="Lapidus A."/>
            <person name="Lucas S."/>
            <person name="Coutinho P."/>
            <person name="Gong Y."/>
            <person name="Samejima M."/>
            <person name="Mahadevan R."/>
            <person name="Abou-Zaid M."/>
            <person name="de Vries R.P."/>
            <person name="Igarashi K."/>
            <person name="Yadav J.S."/>
            <person name="Grigoriev I.V."/>
            <person name="Master E.R."/>
        </authorList>
    </citation>
    <scope>NUCLEOTIDE SEQUENCE [LARGE SCALE GENOMIC DNA]</scope>
    <source>
        <strain evidence="9 10">HHB-10118-sp</strain>
    </source>
</reference>
<dbReference type="Gene3D" id="1.10.630.10">
    <property type="entry name" value="Cytochrome P450"/>
    <property type="match status" value="1"/>
</dbReference>
<accession>K5W666</accession>
<evidence type="ECO:0000256" key="5">
    <source>
        <dbReference type="ARBA" id="ARBA00023004"/>
    </source>
</evidence>
<dbReference type="RefSeq" id="XP_007397341.1">
    <property type="nucleotide sequence ID" value="XM_007397279.1"/>
</dbReference>
<dbReference type="SUPFAM" id="SSF48264">
    <property type="entry name" value="Cytochrome P450"/>
    <property type="match status" value="1"/>
</dbReference>
<evidence type="ECO:0000256" key="2">
    <source>
        <dbReference type="ARBA" id="ARBA00010617"/>
    </source>
</evidence>
<name>K5W666_PHACS</name>
<evidence type="ECO:0000256" key="4">
    <source>
        <dbReference type="ARBA" id="ARBA00023002"/>
    </source>
</evidence>
<keyword evidence="3 6" id="KW-0479">Metal-binding</keyword>
<dbReference type="HOGENOM" id="CLU_022195_0_2_1"/>
<organism evidence="9 10">
    <name type="scientific">Phanerochaete carnosa (strain HHB-10118-sp)</name>
    <name type="common">White-rot fungus</name>
    <name type="synonym">Peniophora carnosa</name>
    <dbReference type="NCBI Taxonomy" id="650164"/>
    <lineage>
        <taxon>Eukaryota</taxon>
        <taxon>Fungi</taxon>
        <taxon>Dikarya</taxon>
        <taxon>Basidiomycota</taxon>
        <taxon>Agaricomycotina</taxon>
        <taxon>Agaricomycetes</taxon>
        <taxon>Polyporales</taxon>
        <taxon>Phanerochaetaceae</taxon>
        <taxon>Phanerochaete</taxon>
    </lineage>
</organism>
<dbReference type="InterPro" id="IPR001128">
    <property type="entry name" value="Cyt_P450"/>
</dbReference>
<dbReference type="PRINTS" id="PR00465">
    <property type="entry name" value="EP450IV"/>
</dbReference>
<evidence type="ECO:0000256" key="1">
    <source>
        <dbReference type="ARBA" id="ARBA00001971"/>
    </source>
</evidence>
<sequence length="535" mass="60629">MGSMSLYKKRGSGNRRSHAKRISPQITVIASCSQNPMTSDPLSYVGELTTAQVVAGVVLVWLLVRHLSAKNLRHIPTEGGPSLPILSFIGLYNFLTHGREIMQRGYQRHRGRTFKVAMVDRWLVVLSGKKLVDELQKMPDDTVSSATTEVFEMHHVFDSYWHRDPVHIPILRNLTRNLALVFEDMFDELSMAFREHIPANSDRWLPVHASPVMSTIITRAANRVFVGMPTCRDSGYVHMMVHFEEDVSKAVRLLAIFPGFMKRIAGRKATVIDRRVQQCLDYLRPAIDDRMAMMTRFGKDWADKPNDLLQWIIDEVVARNQGPEEVARIVLFINFGAIGTTSSAILQALYDVSMRPELANTLREEVEVAVAEEGWTKAATNKMRKLDSFLRECERHNGPTTVSMFRNILQPVTLSDGTFLPKGATVVTPTFATHFDEENYPNATLFDPLRSYKSDKSVQPQLITTSADYVTFGHGKHACPGRFFASNELKAMLAYIVVNYDLKPEYEGVRPENLQRGLTNDPNDTARVLFRRQVD</sequence>
<evidence type="ECO:0000313" key="10">
    <source>
        <dbReference type="Proteomes" id="UP000008370"/>
    </source>
</evidence>
<feature type="compositionally biased region" description="Basic residues" evidence="8">
    <location>
        <begin position="7"/>
        <end position="20"/>
    </location>
</feature>
<dbReference type="Proteomes" id="UP000008370">
    <property type="component" value="Unassembled WGS sequence"/>
</dbReference>
<feature type="binding site" description="axial binding residue" evidence="6">
    <location>
        <position position="479"/>
    </location>
    <ligand>
        <name>heme</name>
        <dbReference type="ChEBI" id="CHEBI:30413"/>
    </ligand>
    <ligandPart>
        <name>Fe</name>
        <dbReference type="ChEBI" id="CHEBI:18248"/>
    </ligandPart>
</feature>
<dbReference type="CDD" id="cd11041">
    <property type="entry name" value="CYP503A1-like"/>
    <property type="match status" value="1"/>
</dbReference>
<dbReference type="GeneID" id="18908703"/>
<comment type="cofactor">
    <cofactor evidence="1 6">
        <name>heme</name>
        <dbReference type="ChEBI" id="CHEBI:30413"/>
    </cofactor>
</comment>
<keyword evidence="10" id="KW-1185">Reference proteome</keyword>
<dbReference type="OrthoDB" id="1844152at2759"/>
<dbReference type="PROSITE" id="PS00086">
    <property type="entry name" value="CYTOCHROME_P450"/>
    <property type="match status" value="1"/>
</dbReference>
<keyword evidence="6 7" id="KW-0349">Heme</keyword>
<protein>
    <recommendedName>
        <fullName evidence="11">Cytochrome P450</fullName>
    </recommendedName>
</protein>